<dbReference type="AlphaFoldDB" id="A0A540WEU8"/>
<dbReference type="SFLD" id="SFLDG01129">
    <property type="entry name" value="C1.5:_HAD__Beta-PGM__Phosphata"/>
    <property type="match status" value="1"/>
</dbReference>
<evidence type="ECO:0000313" key="1">
    <source>
        <dbReference type="EMBL" id="TQF07540.1"/>
    </source>
</evidence>
<dbReference type="InterPro" id="IPR050155">
    <property type="entry name" value="HAD-like_hydrolase_sf"/>
</dbReference>
<dbReference type="InterPro" id="IPR023198">
    <property type="entry name" value="PGP-like_dom2"/>
</dbReference>
<dbReference type="PANTHER" id="PTHR43434">
    <property type="entry name" value="PHOSPHOGLYCOLATE PHOSPHATASE"/>
    <property type="match status" value="1"/>
</dbReference>
<dbReference type="Pfam" id="PF00702">
    <property type="entry name" value="Hydrolase"/>
    <property type="match status" value="1"/>
</dbReference>
<dbReference type="PANTHER" id="PTHR43434:SF1">
    <property type="entry name" value="PHOSPHOGLYCOLATE PHOSPHATASE"/>
    <property type="match status" value="1"/>
</dbReference>
<dbReference type="GO" id="GO:0008967">
    <property type="term" value="F:phosphoglycolate phosphatase activity"/>
    <property type="evidence" value="ECO:0007669"/>
    <property type="project" value="TreeGrafter"/>
</dbReference>
<dbReference type="InterPro" id="IPR036412">
    <property type="entry name" value="HAD-like_sf"/>
</dbReference>
<dbReference type="SFLD" id="SFLDS00003">
    <property type="entry name" value="Haloacid_Dehalogenase"/>
    <property type="match status" value="1"/>
</dbReference>
<dbReference type="SUPFAM" id="SSF56784">
    <property type="entry name" value="HAD-like"/>
    <property type="match status" value="1"/>
</dbReference>
<evidence type="ECO:0000313" key="2">
    <source>
        <dbReference type="Proteomes" id="UP000319103"/>
    </source>
</evidence>
<reference evidence="1 2" key="1">
    <citation type="submission" date="2019-06" db="EMBL/GenBank/DDBJ databases">
        <title>Description of Kitasatospora acidophila sp. nov. isolated from pine grove soil, and reclassification of Streptomyces novaecaesareae to Kitasatospora novaeceasareae comb. nov.</title>
        <authorList>
            <person name="Kim M.J."/>
        </authorList>
    </citation>
    <scope>NUCLEOTIDE SEQUENCE [LARGE SCALE GENOMIC DNA]</scope>
    <source>
        <strain evidence="1 2">MMS16-CNU292</strain>
    </source>
</reference>
<accession>A0A540WEU8</accession>
<proteinExistence type="predicted"/>
<protein>
    <submittedName>
        <fullName evidence="1">HAD family hydrolase</fullName>
    </submittedName>
</protein>
<keyword evidence="1" id="KW-0378">Hydrolase</keyword>
<dbReference type="OrthoDB" id="9781769at2"/>
<dbReference type="Gene3D" id="3.40.50.1000">
    <property type="entry name" value="HAD superfamily/HAD-like"/>
    <property type="match status" value="1"/>
</dbReference>
<dbReference type="Proteomes" id="UP000319103">
    <property type="component" value="Unassembled WGS sequence"/>
</dbReference>
<sequence length="235" mass="24878">MLSWRGVDVAKRLVLWDVDHTLIATRGVGHEAFAAAFERVTGRPLEKQAEITGRSELAILRETLVLHGLPRDLVDFQEYTEILASEYLRRAGELRERGHALPGAAAALGTLASLPGVVQTAATGNVRSVAEIKLQTFGLDRHIDFEVGGYGEDAEVRADMVRVALRRAGVEPNEAIIFGDTVADVEAGLATGVFAVAVATGRTSAAELTAAGADRVLLGLEETAVVAGLVCDLPS</sequence>
<comment type="caution">
    <text evidence="1">The sequence shown here is derived from an EMBL/GenBank/DDBJ whole genome shotgun (WGS) entry which is preliminary data.</text>
</comment>
<dbReference type="GO" id="GO:0006281">
    <property type="term" value="P:DNA repair"/>
    <property type="evidence" value="ECO:0007669"/>
    <property type="project" value="TreeGrafter"/>
</dbReference>
<organism evidence="1 2">
    <name type="scientific">Kitasatospora acidiphila</name>
    <dbReference type="NCBI Taxonomy" id="2567942"/>
    <lineage>
        <taxon>Bacteria</taxon>
        <taxon>Bacillati</taxon>
        <taxon>Actinomycetota</taxon>
        <taxon>Actinomycetes</taxon>
        <taxon>Kitasatosporales</taxon>
        <taxon>Streptomycetaceae</taxon>
        <taxon>Kitasatospora</taxon>
    </lineage>
</organism>
<dbReference type="Gene3D" id="1.10.150.240">
    <property type="entry name" value="Putative phosphatase, domain 2"/>
    <property type="match status" value="1"/>
</dbReference>
<gene>
    <name evidence="1" type="ORF">E6W39_24095</name>
</gene>
<name>A0A540WEU8_9ACTN</name>
<dbReference type="InterPro" id="IPR023214">
    <property type="entry name" value="HAD_sf"/>
</dbReference>
<dbReference type="EMBL" id="VIGB01000003">
    <property type="protein sequence ID" value="TQF07540.1"/>
    <property type="molecule type" value="Genomic_DNA"/>
</dbReference>
<keyword evidence="2" id="KW-1185">Reference proteome</keyword>